<dbReference type="GO" id="GO:0004185">
    <property type="term" value="F:serine-type carboxypeptidase activity"/>
    <property type="evidence" value="ECO:0007669"/>
    <property type="project" value="UniProtKB-UniRule"/>
</dbReference>
<keyword evidence="3" id="KW-0964">Secreted</keyword>
<keyword evidence="4" id="KW-0645">Protease</keyword>
<dbReference type="InterPro" id="IPR001563">
    <property type="entry name" value="Peptidase_S10"/>
</dbReference>
<dbReference type="EMBL" id="BTGU01000042">
    <property type="protein sequence ID" value="GMN52518.1"/>
    <property type="molecule type" value="Genomic_DNA"/>
</dbReference>
<evidence type="ECO:0000313" key="5">
    <source>
        <dbReference type="EMBL" id="GMN52518.1"/>
    </source>
</evidence>
<dbReference type="Proteomes" id="UP001187192">
    <property type="component" value="Unassembled WGS sequence"/>
</dbReference>
<evidence type="ECO:0000256" key="3">
    <source>
        <dbReference type="ARBA" id="ARBA00022525"/>
    </source>
</evidence>
<dbReference type="GO" id="GO:0006508">
    <property type="term" value="P:proteolysis"/>
    <property type="evidence" value="ECO:0007669"/>
    <property type="project" value="UniProtKB-KW"/>
</dbReference>
<evidence type="ECO:0000256" key="1">
    <source>
        <dbReference type="ARBA" id="ARBA00004613"/>
    </source>
</evidence>
<dbReference type="FunFam" id="3.40.50.1820:FF:000409">
    <property type="entry name" value="Carboxypeptidase"/>
    <property type="match status" value="1"/>
</dbReference>
<evidence type="ECO:0000313" key="6">
    <source>
        <dbReference type="Proteomes" id="UP001187192"/>
    </source>
</evidence>
<dbReference type="InterPro" id="IPR029058">
    <property type="entry name" value="AB_hydrolase_fold"/>
</dbReference>
<dbReference type="GO" id="GO:0005576">
    <property type="term" value="C:extracellular region"/>
    <property type="evidence" value="ECO:0007669"/>
    <property type="project" value="UniProtKB-SubCell"/>
</dbReference>
<sequence>MDVLAEKTQVGGGLSVIIVQSPGCSSIGYGAAEEVGPFFPQKGNKPRLKFNPYSWINAANLLFVESPIGVGFSYTNTSSDIKDLGDKITAQDSYTFLINWFRRFPQYKSHKFYIAGESYAGHYVPQLAEVIFDKNKQVEKRDYINLKGFMVGNALLDDETDQKGMIDYAWDHAVISDKLYDGIKNKCNFSDPKPTKDCNKLLNQYFDVYKIIDMYSLYTPNCVVDGNTSIARQRLPVFQSFHNPTNLFHKYQQQGWHKRLAGYDPCASDYTETYFNRPDVQAALHANVTKIPYPWTHCR</sequence>
<evidence type="ECO:0000256" key="2">
    <source>
        <dbReference type="ARBA" id="ARBA00009431"/>
    </source>
</evidence>
<proteinExistence type="inferred from homology"/>
<keyword evidence="4" id="KW-0378">Hydrolase</keyword>
<dbReference type="EC" id="3.4.16.-" evidence="4"/>
<dbReference type="PANTHER" id="PTHR11802">
    <property type="entry name" value="SERINE PROTEASE FAMILY S10 SERINE CARBOXYPEPTIDASE"/>
    <property type="match status" value="1"/>
</dbReference>
<evidence type="ECO:0000256" key="4">
    <source>
        <dbReference type="RuleBase" id="RU361156"/>
    </source>
</evidence>
<dbReference type="SUPFAM" id="SSF53474">
    <property type="entry name" value="alpha/beta-Hydrolases"/>
    <property type="match status" value="1"/>
</dbReference>
<dbReference type="PANTHER" id="PTHR11802:SF31">
    <property type="entry name" value="SERINE CARBOXYPEPTIDASE-LIKE 34"/>
    <property type="match status" value="1"/>
</dbReference>
<dbReference type="Gene3D" id="3.40.50.1820">
    <property type="entry name" value="alpha/beta hydrolase"/>
    <property type="match status" value="1"/>
</dbReference>
<dbReference type="PRINTS" id="PR00724">
    <property type="entry name" value="CRBOXYPTASEC"/>
</dbReference>
<keyword evidence="6" id="KW-1185">Reference proteome</keyword>
<dbReference type="GO" id="GO:0005773">
    <property type="term" value="C:vacuole"/>
    <property type="evidence" value="ECO:0007669"/>
    <property type="project" value="TreeGrafter"/>
</dbReference>
<accession>A0AA88AD57</accession>
<dbReference type="PROSITE" id="PS00131">
    <property type="entry name" value="CARBOXYPEPT_SER_SER"/>
    <property type="match status" value="1"/>
</dbReference>
<comment type="subcellular location">
    <subcellularLocation>
        <location evidence="1">Secreted</location>
    </subcellularLocation>
</comment>
<gene>
    <name evidence="5" type="ORF">TIFTF001_021662</name>
</gene>
<comment type="caution">
    <text evidence="5">The sequence shown here is derived from an EMBL/GenBank/DDBJ whole genome shotgun (WGS) entry which is preliminary data.</text>
</comment>
<dbReference type="InterPro" id="IPR018202">
    <property type="entry name" value="Ser_caboxypep_ser_AS"/>
</dbReference>
<dbReference type="Gene3D" id="6.10.250.940">
    <property type="match status" value="1"/>
</dbReference>
<reference evidence="5" key="1">
    <citation type="submission" date="2023-07" db="EMBL/GenBank/DDBJ databases">
        <title>draft genome sequence of fig (Ficus carica).</title>
        <authorList>
            <person name="Takahashi T."/>
            <person name="Nishimura K."/>
        </authorList>
    </citation>
    <scope>NUCLEOTIDE SEQUENCE</scope>
</reference>
<protein>
    <recommendedName>
        <fullName evidence="4">Carboxypeptidase</fullName>
        <ecNumber evidence="4">3.4.16.-</ecNumber>
    </recommendedName>
</protein>
<dbReference type="Pfam" id="PF00450">
    <property type="entry name" value="Peptidase_S10"/>
    <property type="match status" value="1"/>
</dbReference>
<organism evidence="5 6">
    <name type="scientific">Ficus carica</name>
    <name type="common">Common fig</name>
    <dbReference type="NCBI Taxonomy" id="3494"/>
    <lineage>
        <taxon>Eukaryota</taxon>
        <taxon>Viridiplantae</taxon>
        <taxon>Streptophyta</taxon>
        <taxon>Embryophyta</taxon>
        <taxon>Tracheophyta</taxon>
        <taxon>Spermatophyta</taxon>
        <taxon>Magnoliopsida</taxon>
        <taxon>eudicotyledons</taxon>
        <taxon>Gunneridae</taxon>
        <taxon>Pentapetalae</taxon>
        <taxon>rosids</taxon>
        <taxon>fabids</taxon>
        <taxon>Rosales</taxon>
        <taxon>Moraceae</taxon>
        <taxon>Ficeae</taxon>
        <taxon>Ficus</taxon>
    </lineage>
</organism>
<keyword evidence="4" id="KW-0121">Carboxypeptidase</keyword>
<name>A0AA88AD57_FICCA</name>
<dbReference type="AlphaFoldDB" id="A0AA88AD57"/>
<comment type="similarity">
    <text evidence="2 4">Belongs to the peptidase S10 family.</text>
</comment>